<evidence type="ECO:0000313" key="3">
    <source>
        <dbReference type="Proteomes" id="UP001352223"/>
    </source>
</evidence>
<dbReference type="PANTHER" id="PTHR43798">
    <property type="entry name" value="MONOACYLGLYCEROL LIPASE"/>
    <property type="match status" value="1"/>
</dbReference>
<dbReference type="EMBL" id="JAOZYB010000351">
    <property type="protein sequence ID" value="MEB3966125.1"/>
    <property type="molecule type" value="Genomic_DNA"/>
</dbReference>
<dbReference type="SUPFAM" id="SSF53474">
    <property type="entry name" value="alpha/beta-Hydrolases"/>
    <property type="match status" value="1"/>
</dbReference>
<gene>
    <name evidence="2" type="ORF">OKJ48_38760</name>
</gene>
<comment type="caution">
    <text evidence="2">The sequence shown here is derived from an EMBL/GenBank/DDBJ whole genome shotgun (WGS) entry which is preliminary data.</text>
</comment>
<keyword evidence="2" id="KW-0378">Hydrolase</keyword>
<proteinExistence type="predicted"/>
<feature type="domain" description="AB hydrolase-1" evidence="1">
    <location>
        <begin position="24"/>
        <end position="123"/>
    </location>
</feature>
<dbReference type="Gene3D" id="3.40.50.1820">
    <property type="entry name" value="alpha/beta hydrolase"/>
    <property type="match status" value="1"/>
</dbReference>
<keyword evidence="3" id="KW-1185">Reference proteome</keyword>
<organism evidence="2 3">
    <name type="scientific">Streptomyces kunmingensis</name>
    <dbReference type="NCBI Taxonomy" id="68225"/>
    <lineage>
        <taxon>Bacteria</taxon>
        <taxon>Bacillati</taxon>
        <taxon>Actinomycetota</taxon>
        <taxon>Actinomycetes</taxon>
        <taxon>Kitasatosporales</taxon>
        <taxon>Streptomycetaceae</taxon>
        <taxon>Streptomyces</taxon>
    </lineage>
</organism>
<protein>
    <submittedName>
        <fullName evidence="2">Alpha/beta fold hydrolase</fullName>
    </submittedName>
</protein>
<evidence type="ECO:0000259" key="1">
    <source>
        <dbReference type="Pfam" id="PF00561"/>
    </source>
</evidence>
<dbReference type="Pfam" id="PF00561">
    <property type="entry name" value="Abhydrolase_1"/>
    <property type="match status" value="1"/>
</dbReference>
<dbReference type="RefSeq" id="WP_324775089.1">
    <property type="nucleotide sequence ID" value="NZ_BAAATS010000028.1"/>
</dbReference>
<evidence type="ECO:0000313" key="2">
    <source>
        <dbReference type="EMBL" id="MEB3966125.1"/>
    </source>
</evidence>
<dbReference type="InterPro" id="IPR050266">
    <property type="entry name" value="AB_hydrolase_sf"/>
</dbReference>
<dbReference type="Proteomes" id="UP001352223">
    <property type="component" value="Unassembled WGS sequence"/>
</dbReference>
<dbReference type="InterPro" id="IPR029058">
    <property type="entry name" value="AB_hydrolase_fold"/>
</dbReference>
<dbReference type="InterPro" id="IPR000073">
    <property type="entry name" value="AB_hydrolase_1"/>
</dbReference>
<reference evidence="2 3" key="1">
    <citation type="submission" date="2022-10" db="EMBL/GenBank/DDBJ databases">
        <authorList>
            <person name="Xie J."/>
            <person name="Shen N."/>
        </authorList>
    </citation>
    <scope>NUCLEOTIDE SEQUENCE [LARGE SCALE GENOMIC DNA]</scope>
    <source>
        <strain evidence="2 3">DSM 41681</strain>
    </source>
</reference>
<dbReference type="GO" id="GO:0016787">
    <property type="term" value="F:hydrolase activity"/>
    <property type="evidence" value="ECO:0007669"/>
    <property type="project" value="UniProtKB-KW"/>
</dbReference>
<dbReference type="PANTHER" id="PTHR43798:SF33">
    <property type="entry name" value="HYDROLASE, PUTATIVE (AFU_ORTHOLOGUE AFUA_2G14860)-RELATED"/>
    <property type="match status" value="1"/>
</dbReference>
<accession>A0ABU6CQD2</accession>
<name>A0ABU6CQD2_9ACTN</name>
<sequence>MAVFRTDDGIRIAYEVYDGGSRLPLVLLHHGFIASGRTNWEMPGIVDALTRTGRRVATIDARGHGSSDKPHDPALYGEARMARDVMALIDLLDEPVYDLVGYSMGAIVTLLTAGRDRRVRRLVVGGVGAGVVECGGVDTRVIGGQALQHALRTDDPGSVTDPTAAGFRAFVDAVGGDRPALAAQAAAAHAEPIALQAISVPALVIAGREDPLAVRPETLATALPRGTLRLVDGDHLGALRDPEFTSGLVEFLSGDSVLPATA</sequence>